<keyword evidence="7" id="KW-0975">Bacterial flagellum</keyword>
<keyword evidence="5 9" id="KW-1133">Transmembrane helix</keyword>
<comment type="subcellular location">
    <subcellularLocation>
        <location evidence="1">Bacterial flagellum basal body</location>
    </subcellularLocation>
    <subcellularLocation>
        <location evidence="2">Cell membrane</location>
    </subcellularLocation>
</comment>
<evidence type="ECO:0000256" key="8">
    <source>
        <dbReference type="ARBA" id="ARBA00037937"/>
    </source>
</evidence>
<dbReference type="InterPro" id="IPR022781">
    <property type="entry name" value="Flagellar_biosynth_FliO"/>
</dbReference>
<dbReference type="Pfam" id="PF04347">
    <property type="entry name" value="FliO"/>
    <property type="match status" value="1"/>
</dbReference>
<dbReference type="PANTHER" id="PTHR38766">
    <property type="entry name" value="FLAGELLAR PROTEIN FLIO"/>
    <property type="match status" value="1"/>
</dbReference>
<evidence type="ECO:0000256" key="3">
    <source>
        <dbReference type="ARBA" id="ARBA00022475"/>
    </source>
</evidence>
<dbReference type="OrthoDB" id="5191841at2"/>
<organism evidence="10 11">
    <name type="scientific">Cryobacterium frigoriphilum</name>
    <dbReference type="NCBI Taxonomy" id="1259150"/>
    <lineage>
        <taxon>Bacteria</taxon>
        <taxon>Bacillati</taxon>
        <taxon>Actinomycetota</taxon>
        <taxon>Actinomycetes</taxon>
        <taxon>Micrococcales</taxon>
        <taxon>Microbacteriaceae</taxon>
        <taxon>Cryobacterium</taxon>
    </lineage>
</organism>
<evidence type="ECO:0000313" key="10">
    <source>
        <dbReference type="EMBL" id="TFD47255.1"/>
    </source>
</evidence>
<reference evidence="10 11" key="1">
    <citation type="submission" date="2019-03" db="EMBL/GenBank/DDBJ databases">
        <title>Genomics of glacier-inhabiting Cryobacterium strains.</title>
        <authorList>
            <person name="Liu Q."/>
            <person name="Xin Y.-H."/>
        </authorList>
    </citation>
    <scope>NUCLEOTIDE SEQUENCE [LARGE SCALE GENOMIC DNA]</scope>
    <source>
        <strain evidence="10 11">Hh14</strain>
    </source>
</reference>
<keyword evidence="6 9" id="KW-0472">Membrane</keyword>
<dbReference type="PANTHER" id="PTHR38766:SF1">
    <property type="entry name" value="FLAGELLAR PROTEIN FLIO"/>
    <property type="match status" value="1"/>
</dbReference>
<evidence type="ECO:0000256" key="7">
    <source>
        <dbReference type="ARBA" id="ARBA00023143"/>
    </source>
</evidence>
<evidence type="ECO:0000256" key="1">
    <source>
        <dbReference type="ARBA" id="ARBA00004117"/>
    </source>
</evidence>
<evidence type="ECO:0000313" key="11">
    <source>
        <dbReference type="Proteomes" id="UP000297447"/>
    </source>
</evidence>
<dbReference type="AlphaFoldDB" id="A0A4R8ZV77"/>
<dbReference type="EMBL" id="SOHE01000065">
    <property type="protein sequence ID" value="TFD47255.1"/>
    <property type="molecule type" value="Genomic_DNA"/>
</dbReference>
<sequence length="151" mass="15620">MDTLIVALRVVLSLGVVLVLLWYLQKRLSKAARGSQVVNLVTVVGRQVVGPKSSVVVVDIDGQRLVLGVTEQSVSLLHGGATPIATEGGTGQAEFARLLAAATDGEPGSQPALQPALATTATTPATAERFGGSILSPSTWQQAAAALRQRR</sequence>
<name>A0A4R8ZV77_9MICO</name>
<evidence type="ECO:0000256" key="2">
    <source>
        <dbReference type="ARBA" id="ARBA00004236"/>
    </source>
</evidence>
<comment type="caution">
    <text evidence="10">The sequence shown here is derived from an EMBL/GenBank/DDBJ whole genome shotgun (WGS) entry which is preliminary data.</text>
</comment>
<accession>A0A4R8ZV77</accession>
<keyword evidence="3" id="KW-1003">Cell membrane</keyword>
<keyword evidence="11" id="KW-1185">Reference proteome</keyword>
<dbReference type="Proteomes" id="UP000297447">
    <property type="component" value="Unassembled WGS sequence"/>
</dbReference>
<gene>
    <name evidence="10" type="ORF">E3T55_15395</name>
</gene>
<evidence type="ECO:0000256" key="9">
    <source>
        <dbReference type="SAM" id="Phobius"/>
    </source>
</evidence>
<keyword evidence="10" id="KW-0282">Flagellum</keyword>
<keyword evidence="10" id="KW-0966">Cell projection</keyword>
<comment type="similarity">
    <text evidence="8">Belongs to the FliO/MopB family.</text>
</comment>
<evidence type="ECO:0000256" key="6">
    <source>
        <dbReference type="ARBA" id="ARBA00023136"/>
    </source>
</evidence>
<protein>
    <submittedName>
        <fullName evidence="10">Flagellar biosynthetic protein FliO</fullName>
    </submittedName>
</protein>
<feature type="transmembrane region" description="Helical" evidence="9">
    <location>
        <begin position="6"/>
        <end position="24"/>
    </location>
</feature>
<proteinExistence type="inferred from homology"/>
<dbReference type="GO" id="GO:0009425">
    <property type="term" value="C:bacterial-type flagellum basal body"/>
    <property type="evidence" value="ECO:0007669"/>
    <property type="project" value="UniProtKB-SubCell"/>
</dbReference>
<dbReference type="GO" id="GO:0044781">
    <property type="term" value="P:bacterial-type flagellum organization"/>
    <property type="evidence" value="ECO:0007669"/>
    <property type="project" value="InterPro"/>
</dbReference>
<evidence type="ECO:0000256" key="4">
    <source>
        <dbReference type="ARBA" id="ARBA00022692"/>
    </source>
</evidence>
<dbReference type="InterPro" id="IPR052205">
    <property type="entry name" value="FliO/MopB"/>
</dbReference>
<keyword evidence="10" id="KW-0969">Cilium</keyword>
<evidence type="ECO:0000256" key="5">
    <source>
        <dbReference type="ARBA" id="ARBA00022989"/>
    </source>
</evidence>
<keyword evidence="4 9" id="KW-0812">Transmembrane</keyword>
<dbReference type="RefSeq" id="WP_134520444.1">
    <property type="nucleotide sequence ID" value="NZ_SOHE01000065.1"/>
</dbReference>
<dbReference type="GO" id="GO:0005886">
    <property type="term" value="C:plasma membrane"/>
    <property type="evidence" value="ECO:0007669"/>
    <property type="project" value="UniProtKB-SubCell"/>
</dbReference>